<evidence type="ECO:0000313" key="7">
    <source>
        <dbReference type="EMBL" id="SKA12821.1"/>
    </source>
</evidence>
<dbReference type="Pfam" id="PF01794">
    <property type="entry name" value="Ferric_reduct"/>
    <property type="match status" value="1"/>
</dbReference>
<feature type="transmembrane region" description="Helical" evidence="5">
    <location>
        <begin position="118"/>
        <end position="136"/>
    </location>
</feature>
<evidence type="ECO:0000256" key="5">
    <source>
        <dbReference type="SAM" id="Phobius"/>
    </source>
</evidence>
<dbReference type="Proteomes" id="UP000190637">
    <property type="component" value="Unassembled WGS sequence"/>
</dbReference>
<protein>
    <submittedName>
        <fullName evidence="7">Predicted ferric reductase</fullName>
    </submittedName>
</protein>
<name>A0A1T4RB58_9ACTN</name>
<gene>
    <name evidence="7" type="ORF">SAMN02745673_02646</name>
</gene>
<accession>A0A1T4RB58</accession>
<dbReference type="AlphaFoldDB" id="A0A1T4RB58"/>
<keyword evidence="4 5" id="KW-0472">Membrane</keyword>
<reference evidence="7 8" key="1">
    <citation type="submission" date="2017-02" db="EMBL/GenBank/DDBJ databases">
        <authorList>
            <person name="Peterson S.W."/>
        </authorList>
    </citation>
    <scope>NUCLEOTIDE SEQUENCE [LARGE SCALE GENOMIC DNA]</scope>
    <source>
        <strain evidence="7 8">DSM 45154</strain>
    </source>
</reference>
<organism evidence="7 8">
    <name type="scientific">Marinactinospora thermotolerans DSM 45154</name>
    <dbReference type="NCBI Taxonomy" id="1122192"/>
    <lineage>
        <taxon>Bacteria</taxon>
        <taxon>Bacillati</taxon>
        <taxon>Actinomycetota</taxon>
        <taxon>Actinomycetes</taxon>
        <taxon>Streptosporangiales</taxon>
        <taxon>Nocardiopsidaceae</taxon>
        <taxon>Marinactinospora</taxon>
    </lineage>
</organism>
<comment type="subcellular location">
    <subcellularLocation>
        <location evidence="1">Membrane</location>
        <topology evidence="1">Multi-pass membrane protein</topology>
    </subcellularLocation>
</comment>
<keyword evidence="2 5" id="KW-0812">Transmembrane</keyword>
<evidence type="ECO:0000259" key="6">
    <source>
        <dbReference type="Pfam" id="PF01794"/>
    </source>
</evidence>
<dbReference type="RefSeq" id="WP_078761944.1">
    <property type="nucleotide sequence ID" value="NZ_FUWS01000006.1"/>
</dbReference>
<feature type="transmembrane region" description="Helical" evidence="5">
    <location>
        <begin position="171"/>
        <end position="192"/>
    </location>
</feature>
<feature type="domain" description="Ferric oxidoreductase" evidence="6">
    <location>
        <begin position="87"/>
        <end position="216"/>
    </location>
</feature>
<proteinExistence type="predicted"/>
<evidence type="ECO:0000256" key="3">
    <source>
        <dbReference type="ARBA" id="ARBA00022989"/>
    </source>
</evidence>
<keyword evidence="8" id="KW-1185">Reference proteome</keyword>
<dbReference type="InterPro" id="IPR013130">
    <property type="entry name" value="Fe3_Rdtase_TM_dom"/>
</dbReference>
<feature type="transmembrane region" description="Helical" evidence="5">
    <location>
        <begin position="204"/>
        <end position="223"/>
    </location>
</feature>
<sequence length="322" mass="35103">MSELASPPTDPSGGRRRPTGLRADLRAAIPDALAALLVTATVFVVLYARVRAGTSDTVAVMPFLADADEYWMYWLSQAFGWSALLWAWGTVVLGLLLSGPRPRRLATSVARIERLHRTTSLSAIALMFAHALMFFAELVRYEDELGWAARIGAAYLETFVPGGYTSGTGQIAIPIGQAAMYLALPLGLMFYARHRIGARTWRNLHRFVIVCYVLAVWHTLLYGTNVWYDGWPRTALWLAQLPIAVLLLARLLRPSRRGERLRAGGGDRRRGLLPVWLRLAGRAAAVLVIVALVAVVVTGRDGGRPAPGAGDGHATHTEEGTG</sequence>
<dbReference type="EMBL" id="FUWS01000006">
    <property type="protein sequence ID" value="SKA12821.1"/>
    <property type="molecule type" value="Genomic_DNA"/>
</dbReference>
<feature type="transmembrane region" description="Helical" evidence="5">
    <location>
        <begin position="70"/>
        <end position="97"/>
    </location>
</feature>
<feature type="transmembrane region" description="Helical" evidence="5">
    <location>
        <begin position="32"/>
        <end position="50"/>
    </location>
</feature>
<evidence type="ECO:0000313" key="8">
    <source>
        <dbReference type="Proteomes" id="UP000190637"/>
    </source>
</evidence>
<evidence type="ECO:0000256" key="2">
    <source>
        <dbReference type="ARBA" id="ARBA00022692"/>
    </source>
</evidence>
<feature type="transmembrane region" description="Helical" evidence="5">
    <location>
        <begin position="273"/>
        <end position="297"/>
    </location>
</feature>
<keyword evidence="3 5" id="KW-1133">Transmembrane helix</keyword>
<evidence type="ECO:0000256" key="1">
    <source>
        <dbReference type="ARBA" id="ARBA00004141"/>
    </source>
</evidence>
<dbReference type="OrthoDB" id="4519123at2"/>
<feature type="transmembrane region" description="Helical" evidence="5">
    <location>
        <begin position="235"/>
        <end position="252"/>
    </location>
</feature>
<evidence type="ECO:0000256" key="4">
    <source>
        <dbReference type="ARBA" id="ARBA00023136"/>
    </source>
</evidence>
<dbReference type="GO" id="GO:0016020">
    <property type="term" value="C:membrane"/>
    <property type="evidence" value="ECO:0007669"/>
    <property type="project" value="UniProtKB-SubCell"/>
</dbReference>